<accession>C6LKN6</accession>
<sequence length="47" mass="5486">MPGNKSPLELAEFLYPDLYEKLLAFGIHPVEKDQVTLKPYLLKQRNK</sequence>
<gene>
    <name evidence="1" type="ORF">BRYFOR_09232</name>
</gene>
<evidence type="ECO:0000313" key="1">
    <source>
        <dbReference type="EMBL" id="EET58773.1"/>
    </source>
</evidence>
<dbReference type="AlphaFoldDB" id="C6LKN6"/>
<keyword evidence="2" id="KW-1185">Reference proteome</keyword>
<organism evidence="1 2">
    <name type="scientific">Marvinbryantia formatexigens DSM 14469</name>
    <dbReference type="NCBI Taxonomy" id="478749"/>
    <lineage>
        <taxon>Bacteria</taxon>
        <taxon>Bacillati</taxon>
        <taxon>Bacillota</taxon>
        <taxon>Clostridia</taxon>
        <taxon>Lachnospirales</taxon>
        <taxon>Lachnospiraceae</taxon>
        <taxon>Marvinbryantia</taxon>
    </lineage>
</organism>
<dbReference type="Proteomes" id="UP000005561">
    <property type="component" value="Unassembled WGS sequence"/>
</dbReference>
<comment type="caution">
    <text evidence="1">The sequence shown here is derived from an EMBL/GenBank/DDBJ whole genome shotgun (WGS) entry which is preliminary data.</text>
</comment>
<dbReference type="EMBL" id="ACCL02000025">
    <property type="protein sequence ID" value="EET58773.1"/>
    <property type="molecule type" value="Genomic_DNA"/>
</dbReference>
<evidence type="ECO:0000313" key="2">
    <source>
        <dbReference type="Proteomes" id="UP000005561"/>
    </source>
</evidence>
<reference evidence="1" key="1">
    <citation type="submission" date="2009-07" db="EMBL/GenBank/DDBJ databases">
        <authorList>
            <person name="Weinstock G."/>
            <person name="Sodergren E."/>
            <person name="Clifton S."/>
            <person name="Fulton L."/>
            <person name="Fulton B."/>
            <person name="Courtney L."/>
            <person name="Fronick C."/>
            <person name="Harrison M."/>
            <person name="Strong C."/>
            <person name="Farmer C."/>
            <person name="Delahaunty K."/>
            <person name="Markovic C."/>
            <person name="Hall O."/>
            <person name="Minx P."/>
            <person name="Tomlinson C."/>
            <person name="Mitreva M."/>
            <person name="Nelson J."/>
            <person name="Hou S."/>
            <person name="Wollam A."/>
            <person name="Pepin K.H."/>
            <person name="Johnson M."/>
            <person name="Bhonagiri V."/>
            <person name="Nash W.E."/>
            <person name="Warren W."/>
            <person name="Chinwalla A."/>
            <person name="Mardis E.R."/>
            <person name="Wilson R.K."/>
        </authorList>
    </citation>
    <scope>NUCLEOTIDE SEQUENCE [LARGE SCALE GENOMIC DNA]</scope>
    <source>
        <strain evidence="1">DSM 14469</strain>
    </source>
</reference>
<protein>
    <submittedName>
        <fullName evidence="1">Uncharacterized protein</fullName>
    </submittedName>
</protein>
<proteinExistence type="predicted"/>
<name>C6LKN6_9FIRM</name>